<name>A0A6N2K5U5_SALVM</name>
<gene>
    <name evidence="1" type="ORF">SVIM_LOCUS12521</name>
</gene>
<protein>
    <submittedName>
        <fullName evidence="1">Uncharacterized protein</fullName>
    </submittedName>
</protein>
<organism evidence="1">
    <name type="scientific">Salix viminalis</name>
    <name type="common">Common osier</name>
    <name type="synonym">Basket willow</name>
    <dbReference type="NCBI Taxonomy" id="40686"/>
    <lineage>
        <taxon>Eukaryota</taxon>
        <taxon>Viridiplantae</taxon>
        <taxon>Streptophyta</taxon>
        <taxon>Embryophyta</taxon>
        <taxon>Tracheophyta</taxon>
        <taxon>Spermatophyta</taxon>
        <taxon>Magnoliopsida</taxon>
        <taxon>eudicotyledons</taxon>
        <taxon>Gunneridae</taxon>
        <taxon>Pentapetalae</taxon>
        <taxon>rosids</taxon>
        <taxon>fabids</taxon>
        <taxon>Malpighiales</taxon>
        <taxon>Salicaceae</taxon>
        <taxon>Saliceae</taxon>
        <taxon>Salix</taxon>
    </lineage>
</organism>
<dbReference type="InterPro" id="IPR004158">
    <property type="entry name" value="DUF247_pln"/>
</dbReference>
<dbReference type="PANTHER" id="PTHR31549:SF149">
    <property type="entry name" value="ISOPRENOID SYNTHASE DOMAIN-CONTAINING PROTEIN"/>
    <property type="match status" value="1"/>
</dbReference>
<dbReference type="Pfam" id="PF03140">
    <property type="entry name" value="DUF247"/>
    <property type="match status" value="1"/>
</dbReference>
<dbReference type="AlphaFoldDB" id="A0A6N2K5U5"/>
<sequence length="345" mass="39180">MSTAEQHNISVEPEVNSKICRVLGVFRRNSSPNEDCYNPLVVSIGPYHHKNGPNHELAEMQAVKKEMLEQFASRSGKTREVLYSTVAQLTSSARRCYDEGSTEHLDDCAFTEMMLLDGCFILQFIFCFLSDSLKLNNRVLAYFVKRDLFLLENQLPYEVLTSLMSLELLDHGEEGKTPMEEFMDRVRGPSRRTQMKNPPAGQIPQPIHLLDLFHKRFMRGQVKPPSQNSDGQWCSYRSVMELKSVGIHFRPSKTDMYTDLLYKPTVRGRTVSLPRIVIDDFTKSLLLNLLAHETCPGSAEGFWVTSYVWFLDSLIDHSEDVKALRKSGILLNVGLKRPGGGGSLQ</sequence>
<reference evidence="1" key="1">
    <citation type="submission" date="2019-03" db="EMBL/GenBank/DDBJ databases">
        <authorList>
            <person name="Mank J."/>
            <person name="Almeida P."/>
        </authorList>
    </citation>
    <scope>NUCLEOTIDE SEQUENCE</scope>
    <source>
        <strain evidence="1">78183</strain>
    </source>
</reference>
<dbReference type="PANTHER" id="PTHR31549">
    <property type="entry name" value="PROTEIN, PUTATIVE (DUF247)-RELATED-RELATED"/>
    <property type="match status" value="1"/>
</dbReference>
<proteinExistence type="predicted"/>
<dbReference type="EMBL" id="CAADRP010000002">
    <property type="protein sequence ID" value="VFU21302.1"/>
    <property type="molecule type" value="Genomic_DNA"/>
</dbReference>
<evidence type="ECO:0000313" key="1">
    <source>
        <dbReference type="EMBL" id="VFU21302.1"/>
    </source>
</evidence>
<accession>A0A6N2K5U5</accession>